<reference evidence="2" key="1">
    <citation type="submission" date="2023-07" db="EMBL/GenBank/DDBJ databases">
        <title>Sorghum-associated microbial communities from plants grown in Nebraska, USA.</title>
        <authorList>
            <person name="Schachtman D."/>
        </authorList>
    </citation>
    <scope>NUCLEOTIDE SEQUENCE</scope>
    <source>
        <strain evidence="2">DS3754</strain>
    </source>
</reference>
<sequence>MREAREDARGHQRFIARCLPRQQIAEREQRHQPEQQRLARQLAREGGEHRRADGDAQRVKADQQAGRGQADGEVSSDRGDEANDDELGRPDGEGAEGQRE</sequence>
<dbReference type="Proteomes" id="UP001242045">
    <property type="component" value="Unassembled WGS sequence"/>
</dbReference>
<name>A0AAW8D2C3_9BURK</name>
<proteinExistence type="predicted"/>
<gene>
    <name evidence="2" type="ORF">J2W31_006031</name>
</gene>
<evidence type="ECO:0000256" key="1">
    <source>
        <dbReference type="SAM" id="MobiDB-lite"/>
    </source>
</evidence>
<accession>A0AAW8D2C3</accession>
<evidence type="ECO:0000313" key="2">
    <source>
        <dbReference type="EMBL" id="MDP9896889.1"/>
    </source>
</evidence>
<feature type="compositionally biased region" description="Basic and acidic residues" evidence="1">
    <location>
        <begin position="42"/>
        <end position="61"/>
    </location>
</feature>
<protein>
    <submittedName>
        <fullName evidence="2">Uncharacterized protein</fullName>
    </submittedName>
</protein>
<evidence type="ECO:0000313" key="3">
    <source>
        <dbReference type="Proteomes" id="UP001242045"/>
    </source>
</evidence>
<organism evidence="2 3">
    <name type="scientific">Variovorax boronicumulans</name>
    <dbReference type="NCBI Taxonomy" id="436515"/>
    <lineage>
        <taxon>Bacteria</taxon>
        <taxon>Pseudomonadati</taxon>
        <taxon>Pseudomonadota</taxon>
        <taxon>Betaproteobacteria</taxon>
        <taxon>Burkholderiales</taxon>
        <taxon>Comamonadaceae</taxon>
        <taxon>Variovorax</taxon>
    </lineage>
</organism>
<dbReference type="AlphaFoldDB" id="A0AAW8D2C3"/>
<feature type="region of interest" description="Disordered" evidence="1">
    <location>
        <begin position="26"/>
        <end position="100"/>
    </location>
</feature>
<comment type="caution">
    <text evidence="2">The sequence shown here is derived from an EMBL/GenBank/DDBJ whole genome shotgun (WGS) entry which is preliminary data.</text>
</comment>
<dbReference type="EMBL" id="JAUSRD010000022">
    <property type="protein sequence ID" value="MDP9896889.1"/>
    <property type="molecule type" value="Genomic_DNA"/>
</dbReference>
<feature type="compositionally biased region" description="Basic and acidic residues" evidence="1">
    <location>
        <begin position="75"/>
        <end position="100"/>
    </location>
</feature>